<accession>A0A1I7XIF7</accession>
<dbReference type="AlphaFoldDB" id="A0A1I7XIF7"/>
<name>A0A1I7XIF7_HETBA</name>
<organism evidence="1 2">
    <name type="scientific">Heterorhabditis bacteriophora</name>
    <name type="common">Entomopathogenic nematode worm</name>
    <dbReference type="NCBI Taxonomy" id="37862"/>
    <lineage>
        <taxon>Eukaryota</taxon>
        <taxon>Metazoa</taxon>
        <taxon>Ecdysozoa</taxon>
        <taxon>Nematoda</taxon>
        <taxon>Chromadorea</taxon>
        <taxon>Rhabditida</taxon>
        <taxon>Rhabditina</taxon>
        <taxon>Rhabditomorpha</taxon>
        <taxon>Strongyloidea</taxon>
        <taxon>Heterorhabditidae</taxon>
        <taxon>Heterorhabditis</taxon>
    </lineage>
</organism>
<keyword evidence="1" id="KW-1185">Reference proteome</keyword>
<reference evidence="2" key="1">
    <citation type="submission" date="2016-11" db="UniProtKB">
        <authorList>
            <consortium name="WormBaseParasite"/>
        </authorList>
    </citation>
    <scope>IDENTIFICATION</scope>
</reference>
<protein>
    <submittedName>
        <fullName evidence="2">Gamma-glutamyltranspeptidase</fullName>
    </submittedName>
</protein>
<dbReference type="Proteomes" id="UP000095283">
    <property type="component" value="Unplaced"/>
</dbReference>
<sequence length="240" mass="27194">MQIYVPVNPEYIDNGKTSTEINPIFWAHIYVGLRYMNSLIKKDIALDSHPENMQKEVLRFIKYDDTLSWGVNMFSIIDAQSQEAIVYTGTFGALVEGGKGSFLNNLFYYSHFAFPNTGGHNNDLYPIIIYDNQQIRLAYSGNGGYTTRTAALPRMITVLALNIFFNQPIEKAITTPLIYPNYDGRLVSDGFPLNYGDILKVFKKEGNYGRISSDQYPGDSLVAIEQRKGGLHNIDLLYIF</sequence>
<proteinExistence type="predicted"/>
<evidence type="ECO:0000313" key="1">
    <source>
        <dbReference type="Proteomes" id="UP000095283"/>
    </source>
</evidence>
<evidence type="ECO:0000313" key="2">
    <source>
        <dbReference type="WBParaSite" id="Hba_17295"/>
    </source>
</evidence>
<dbReference type="WBParaSite" id="Hba_17295">
    <property type="protein sequence ID" value="Hba_17295"/>
    <property type="gene ID" value="Hba_17295"/>
</dbReference>